<accession>A0ABS6D1Z7</accession>
<dbReference type="RefSeq" id="WP_216240660.1">
    <property type="nucleotide sequence ID" value="NZ_JABACJ020000005.1"/>
</dbReference>
<dbReference type="EMBL" id="JABACJ020000005">
    <property type="protein sequence ID" value="MBU3875614.1"/>
    <property type="molecule type" value="Genomic_DNA"/>
</dbReference>
<feature type="domain" description="DUF1653" evidence="1">
    <location>
        <begin position="11"/>
        <end position="74"/>
    </location>
</feature>
<gene>
    <name evidence="2" type="ORF">HGO97_007290</name>
</gene>
<reference evidence="2 3" key="1">
    <citation type="submission" date="2021-06" db="EMBL/GenBank/DDBJ databases">
        <title>Faecalicatena sp. nov. isolated from porcine feces.</title>
        <authorList>
            <person name="Oh B.S."/>
            <person name="Lee J.H."/>
        </authorList>
    </citation>
    <scope>NUCLEOTIDE SEQUENCE [LARGE SCALE GENOMIC DNA]</scope>
    <source>
        <strain evidence="2 3">AGMB00832</strain>
    </source>
</reference>
<dbReference type="Pfam" id="PF07866">
    <property type="entry name" value="DUF1653"/>
    <property type="match status" value="1"/>
</dbReference>
<organism evidence="2 3">
    <name type="scientific">Faecalicatena faecalis</name>
    <dbReference type="NCBI Taxonomy" id="2726362"/>
    <lineage>
        <taxon>Bacteria</taxon>
        <taxon>Bacillati</taxon>
        <taxon>Bacillota</taxon>
        <taxon>Clostridia</taxon>
        <taxon>Lachnospirales</taxon>
        <taxon>Lachnospiraceae</taxon>
        <taxon>Faecalicatena</taxon>
    </lineage>
</organism>
<evidence type="ECO:0000259" key="1">
    <source>
        <dbReference type="Pfam" id="PF07866"/>
    </source>
</evidence>
<dbReference type="Proteomes" id="UP000723714">
    <property type="component" value="Unassembled WGS sequence"/>
</dbReference>
<sequence length="179" mass="21335">MERKRPKPGEIYTHFKGRRYLILDIAIHTETEEELVIYRAMYGTHKVYARPLNMFLSPVDKEKYPNAEQRYRFELTGRVKRDAGMQECEAYGSDGEREEEDHSDDLNQIPLIFQFLDCRTNEEKLRYLYQHRSEVTDSFLLTAGESIGCTITEKTTELRFEELMSYLRVKIKYETGRLR</sequence>
<proteinExistence type="predicted"/>
<protein>
    <submittedName>
        <fullName evidence="2">DUF1653 domain-containing protein</fullName>
    </submittedName>
</protein>
<evidence type="ECO:0000313" key="2">
    <source>
        <dbReference type="EMBL" id="MBU3875614.1"/>
    </source>
</evidence>
<evidence type="ECO:0000313" key="3">
    <source>
        <dbReference type="Proteomes" id="UP000723714"/>
    </source>
</evidence>
<keyword evidence="3" id="KW-1185">Reference proteome</keyword>
<dbReference type="InterPro" id="IPR023387">
    <property type="entry name" value="DUF1653-like_dom"/>
</dbReference>
<comment type="caution">
    <text evidence="2">The sequence shown here is derived from an EMBL/GenBank/DDBJ whole genome shotgun (WGS) entry which is preliminary data.</text>
</comment>
<name>A0ABS6D1Z7_9FIRM</name>